<dbReference type="Proteomes" id="UP000199006">
    <property type="component" value="Unassembled WGS sequence"/>
</dbReference>
<feature type="signal peptide" evidence="2">
    <location>
        <begin position="1"/>
        <end position="24"/>
    </location>
</feature>
<protein>
    <submittedName>
        <fullName evidence="3">Tripartite ATP-independent transporter solute receptor, DctP family</fullName>
    </submittedName>
</protein>
<keyword evidence="1 2" id="KW-0732">Signal</keyword>
<reference evidence="3 4" key="1">
    <citation type="submission" date="2016-10" db="EMBL/GenBank/DDBJ databases">
        <authorList>
            <person name="de Groot N.N."/>
        </authorList>
    </citation>
    <scope>NUCLEOTIDE SEQUENCE [LARGE SCALE GENOMIC DNA]</scope>
    <source>
        <strain evidence="3 4">ATCC 51327</strain>
    </source>
</reference>
<keyword evidence="4" id="KW-1185">Reference proteome</keyword>
<dbReference type="NCBIfam" id="NF037995">
    <property type="entry name" value="TRAP_S1"/>
    <property type="match status" value="1"/>
</dbReference>
<dbReference type="Gene3D" id="3.40.190.170">
    <property type="entry name" value="Bacterial extracellular solute-binding protein, family 7"/>
    <property type="match status" value="1"/>
</dbReference>
<dbReference type="PANTHER" id="PTHR33376">
    <property type="match status" value="1"/>
</dbReference>
<evidence type="ECO:0000256" key="2">
    <source>
        <dbReference type="SAM" id="SignalP"/>
    </source>
</evidence>
<feature type="chain" id="PRO_5011687700" evidence="2">
    <location>
        <begin position="25"/>
        <end position="332"/>
    </location>
</feature>
<gene>
    <name evidence="3" type="ORF">SAMN02983006_01458</name>
</gene>
<dbReference type="EMBL" id="FOTI01000018">
    <property type="protein sequence ID" value="SFL55683.1"/>
    <property type="molecule type" value="Genomic_DNA"/>
</dbReference>
<dbReference type="PIRSF" id="PIRSF006470">
    <property type="entry name" value="DctB"/>
    <property type="match status" value="1"/>
</dbReference>
<dbReference type="Pfam" id="PF03480">
    <property type="entry name" value="DctP"/>
    <property type="match status" value="1"/>
</dbReference>
<dbReference type="NCBIfam" id="TIGR00787">
    <property type="entry name" value="dctP"/>
    <property type="match status" value="1"/>
</dbReference>
<keyword evidence="3" id="KW-0675">Receptor</keyword>
<dbReference type="InterPro" id="IPR038404">
    <property type="entry name" value="TRAP_DctP_sf"/>
</dbReference>
<dbReference type="GO" id="GO:0030288">
    <property type="term" value="C:outer membrane-bounded periplasmic space"/>
    <property type="evidence" value="ECO:0007669"/>
    <property type="project" value="InterPro"/>
</dbReference>
<dbReference type="AlphaFoldDB" id="A0A1I4INW1"/>
<organism evidence="3 4">
    <name type="scientific">Halanaerobium salsuginis</name>
    <dbReference type="NCBI Taxonomy" id="29563"/>
    <lineage>
        <taxon>Bacteria</taxon>
        <taxon>Bacillati</taxon>
        <taxon>Bacillota</taxon>
        <taxon>Clostridia</taxon>
        <taxon>Halanaerobiales</taxon>
        <taxon>Halanaerobiaceae</taxon>
        <taxon>Halanaerobium</taxon>
    </lineage>
</organism>
<dbReference type="RefSeq" id="WP_089861507.1">
    <property type="nucleotide sequence ID" value="NZ_FOTI01000018.1"/>
</dbReference>
<sequence>MKKIISLVLISLIFVGLCSVAVFAQDKPEYTFRYAELNPKGHIMSEAGEYFAQQVAEMSNGRIQIKVFPAGQLGDEKTVYQTLQMGGVVDMARGNTNSLGDFGAKKLTLFGLPFIFRDREHLWNVLNSEIGNEFLSEPQEIGTGMVGLFYLDEGSRHFFTKEDIVINSVEDFNGLKLRVPTTELMTETVSALGVQSTPISFSELYSALQTGVVDGAEQPFSGYYSNKFYEVAPNYILTGHTYSPSIVLMSEASWDKLDQEDQVLIMAAGKATEKWNRKNIEQLDQELLEKIKAAGVNVVEVPDKTPYIEATKDVVMKYIAGYEDYYNAILAK</sequence>
<dbReference type="InterPro" id="IPR004682">
    <property type="entry name" value="TRAP_DctP"/>
</dbReference>
<dbReference type="STRING" id="29563.SAMN02983006_01458"/>
<accession>A0A1I4INW1</accession>
<dbReference type="GO" id="GO:0055085">
    <property type="term" value="P:transmembrane transport"/>
    <property type="evidence" value="ECO:0007669"/>
    <property type="project" value="InterPro"/>
</dbReference>
<dbReference type="OrthoDB" id="9815946at2"/>
<dbReference type="GO" id="GO:0030246">
    <property type="term" value="F:carbohydrate binding"/>
    <property type="evidence" value="ECO:0007669"/>
    <property type="project" value="TreeGrafter"/>
</dbReference>
<dbReference type="InterPro" id="IPR018389">
    <property type="entry name" value="DctP_fam"/>
</dbReference>
<evidence type="ECO:0000313" key="4">
    <source>
        <dbReference type="Proteomes" id="UP000199006"/>
    </source>
</evidence>
<evidence type="ECO:0000313" key="3">
    <source>
        <dbReference type="EMBL" id="SFL55683.1"/>
    </source>
</evidence>
<proteinExistence type="predicted"/>
<dbReference type="CDD" id="cd13603">
    <property type="entry name" value="PBP2_TRAP_Siap_TeaA_like"/>
    <property type="match status" value="1"/>
</dbReference>
<dbReference type="PANTHER" id="PTHR33376:SF2">
    <property type="entry name" value="DICARBOXYLATE-BINDING PERIPLASMIC PROTEIN"/>
    <property type="match status" value="1"/>
</dbReference>
<evidence type="ECO:0000256" key="1">
    <source>
        <dbReference type="ARBA" id="ARBA00022729"/>
    </source>
</evidence>
<name>A0A1I4INW1_9FIRM</name>